<dbReference type="EMBL" id="ML996696">
    <property type="protein sequence ID" value="KAF2399861.1"/>
    <property type="molecule type" value="Genomic_DNA"/>
</dbReference>
<comment type="similarity">
    <text evidence="1">Belongs to the peptidase C2 family. PalB/RIM13 subfamily.</text>
</comment>
<evidence type="ECO:0000259" key="6">
    <source>
        <dbReference type="PROSITE" id="PS50203"/>
    </source>
</evidence>
<keyword evidence="8" id="KW-1185">Reference proteome</keyword>
<evidence type="ECO:0000256" key="4">
    <source>
        <dbReference type="ARBA" id="ARBA00022807"/>
    </source>
</evidence>
<evidence type="ECO:0000313" key="7">
    <source>
        <dbReference type="EMBL" id="KAF2399861.1"/>
    </source>
</evidence>
<evidence type="ECO:0000313" key="8">
    <source>
        <dbReference type="Proteomes" id="UP000799640"/>
    </source>
</evidence>
<feature type="domain" description="Calpain catalytic" evidence="6">
    <location>
        <begin position="152"/>
        <end position="465"/>
    </location>
</feature>
<reference evidence="7" key="1">
    <citation type="journal article" date="2020" name="Stud. Mycol.">
        <title>101 Dothideomycetes genomes: a test case for predicting lifestyles and emergence of pathogens.</title>
        <authorList>
            <person name="Haridas S."/>
            <person name="Albert R."/>
            <person name="Binder M."/>
            <person name="Bloem J."/>
            <person name="Labutti K."/>
            <person name="Salamov A."/>
            <person name="Andreopoulos B."/>
            <person name="Baker S."/>
            <person name="Barry K."/>
            <person name="Bills G."/>
            <person name="Bluhm B."/>
            <person name="Cannon C."/>
            <person name="Castanera R."/>
            <person name="Culley D."/>
            <person name="Daum C."/>
            <person name="Ezra D."/>
            <person name="Gonzalez J."/>
            <person name="Henrissat B."/>
            <person name="Kuo A."/>
            <person name="Liang C."/>
            <person name="Lipzen A."/>
            <person name="Lutzoni F."/>
            <person name="Magnuson J."/>
            <person name="Mondo S."/>
            <person name="Nolan M."/>
            <person name="Ohm R."/>
            <person name="Pangilinan J."/>
            <person name="Park H.-J."/>
            <person name="Ramirez L."/>
            <person name="Alfaro M."/>
            <person name="Sun H."/>
            <person name="Tritt A."/>
            <person name="Yoshinaga Y."/>
            <person name="Zwiers L.-H."/>
            <person name="Turgeon B."/>
            <person name="Goodwin S."/>
            <person name="Spatafora J."/>
            <person name="Crous P."/>
            <person name="Grigoriev I."/>
        </authorList>
    </citation>
    <scope>NUCLEOTIDE SEQUENCE</scope>
    <source>
        <strain evidence="7">CBS 262.69</strain>
    </source>
</reference>
<proteinExistence type="inferred from homology"/>
<dbReference type="SMART" id="SM00720">
    <property type="entry name" value="calpain_III"/>
    <property type="match status" value="1"/>
</dbReference>
<dbReference type="SUPFAM" id="SSF49758">
    <property type="entry name" value="Calpain large subunit, middle domain (domain III)"/>
    <property type="match status" value="2"/>
</dbReference>
<dbReference type="InterPro" id="IPR001300">
    <property type="entry name" value="Peptidase_C2_calpain_cat"/>
</dbReference>
<dbReference type="Pfam" id="PF25435">
    <property type="entry name" value="PalB_C"/>
    <property type="match status" value="1"/>
</dbReference>
<dbReference type="PANTHER" id="PTHR46143">
    <property type="entry name" value="CALPAIN-7"/>
    <property type="match status" value="1"/>
</dbReference>
<dbReference type="OrthoDB" id="167576at2759"/>
<gene>
    <name evidence="7" type="ORF">EJ06DRAFT_37403</name>
</gene>
<dbReference type="Pfam" id="PF00648">
    <property type="entry name" value="Peptidase_C2"/>
    <property type="match status" value="1"/>
</dbReference>
<evidence type="ECO:0000256" key="5">
    <source>
        <dbReference type="PROSITE-ProRule" id="PRU00239"/>
    </source>
</evidence>
<dbReference type="GO" id="GO:0006508">
    <property type="term" value="P:proteolysis"/>
    <property type="evidence" value="ECO:0007669"/>
    <property type="project" value="UniProtKB-KW"/>
</dbReference>
<feature type="active site" evidence="5">
    <location>
        <position position="218"/>
    </location>
</feature>
<dbReference type="AlphaFoldDB" id="A0A6G1HVB9"/>
<keyword evidence="2 5" id="KW-0645">Protease</keyword>
<dbReference type="InterPro" id="IPR022683">
    <property type="entry name" value="Calpain_III"/>
</dbReference>
<sequence length="875" mass="96889">MSSSQATTGSAPDLDALRLQFQELKTRLDSATSQGEAVNIAVQAAQVCISALSIATDKGEKTGFRDQCTSMLDEAARIKKSTTWKPNYGRTDRPLRTVKSSVASSVKLAESGPVSNRELSRAEQIILLRSSKLHGLQFPPWKEVPRPAEFELPHNRDLYSDPKVLRLSEQQLKSFVGWKRAKHALPPPSLQVEGSVAPLPTMEAVNVIGLVQDAASDCSFVASLCAEAARTARGYDKILGNTIYPYDTEKNIPKMSPNGKYVVRLNFNGCDRKVVIDDTLPVSSSRILHVIDRNNPTLLWPALLEKAYLKVRGGYDFPGSNSGTDLWILTGWIPEQIFLQDDLTDPAAIWQRMLNAFGYGDVLITVGTGQMSHSLERELGLAGKHDYAVIDLQEDGDHKWIQLKNPWCEGTGWKGNSVKKGDDKVDPDSEEWPLPASAKKDASTFWIDWSSLLQYFESIYLNWNPALFKHRQDIHFLWDLTGRRSATGSFSKNPQFSLTSKKGGVIWLLLCRHFVEEDDQGASSNSGGHISLYVFNAQGKRIYVTDNHLQRGPYVDSPQTLLRLDVPRESVYTVVASEQGLPSGKHPFTLAAYGVHPVFLQDAPSRFPFSTSTDSAWITSTAGGSQRATFSKNPQFSLTIPAETTIALLLETVHPDYHVHLHLAHGAGKRIVELANRDIIKSSGEYRRGSAFAEIVNLNPGTYTIICSTHEAGQLATFTLRVDSTVETLVKELMPENSGKIPQYLRPACFGPQIKKMAAPMVVWRFTSINLIANFENPAAISARSPIVLSIVLGAGPEQRTVAVSGNGVHSDSEHGVRLGPVDLWPAMRTRSDLYLVIDRLTGVEMPTVERFWLEAWCEGNPSELLEIGAWRDWE</sequence>
<evidence type="ECO:0000256" key="2">
    <source>
        <dbReference type="ARBA" id="ARBA00022670"/>
    </source>
</evidence>
<name>A0A6G1HVB9_9PEZI</name>
<accession>A0A6G1HVB9</accession>
<dbReference type="GO" id="GO:0004198">
    <property type="term" value="F:calcium-dependent cysteine-type endopeptidase activity"/>
    <property type="evidence" value="ECO:0007669"/>
    <property type="project" value="InterPro"/>
</dbReference>
<keyword evidence="4 5" id="KW-0788">Thiol protease</keyword>
<dbReference type="Gene3D" id="3.90.70.10">
    <property type="entry name" value="Cysteine proteinases"/>
    <property type="match status" value="1"/>
</dbReference>
<dbReference type="InterPro" id="IPR038765">
    <property type="entry name" value="Papain-like_cys_pep_sf"/>
</dbReference>
<evidence type="ECO:0000256" key="1">
    <source>
        <dbReference type="ARBA" id="ARBA00010193"/>
    </source>
</evidence>
<protein>
    <submittedName>
        <fullName evidence="7">Cysteine protease PalB</fullName>
    </submittedName>
</protein>
<keyword evidence="3 5" id="KW-0378">Hydrolase</keyword>
<dbReference type="PROSITE" id="PS50203">
    <property type="entry name" value="CALPAIN_CAT"/>
    <property type="match status" value="1"/>
</dbReference>
<feature type="active site" evidence="5">
    <location>
        <position position="385"/>
    </location>
</feature>
<organism evidence="7 8">
    <name type="scientific">Trichodelitschia bisporula</name>
    <dbReference type="NCBI Taxonomy" id="703511"/>
    <lineage>
        <taxon>Eukaryota</taxon>
        <taxon>Fungi</taxon>
        <taxon>Dikarya</taxon>
        <taxon>Ascomycota</taxon>
        <taxon>Pezizomycotina</taxon>
        <taxon>Dothideomycetes</taxon>
        <taxon>Dothideomycetes incertae sedis</taxon>
        <taxon>Phaeotrichales</taxon>
        <taxon>Phaeotrichaceae</taxon>
        <taxon>Trichodelitschia</taxon>
    </lineage>
</organism>
<dbReference type="InterPro" id="IPR051297">
    <property type="entry name" value="PalB/RIM13"/>
</dbReference>
<dbReference type="PANTHER" id="PTHR46143:SF1">
    <property type="entry name" value="CALPAIN-7"/>
    <property type="match status" value="1"/>
</dbReference>
<dbReference type="CDD" id="cd00044">
    <property type="entry name" value="CysPc"/>
    <property type="match status" value="1"/>
</dbReference>
<evidence type="ECO:0000256" key="3">
    <source>
        <dbReference type="ARBA" id="ARBA00022801"/>
    </source>
</evidence>
<dbReference type="InterPro" id="IPR036213">
    <property type="entry name" value="Calpain_III_sf"/>
</dbReference>
<dbReference type="Gene3D" id="2.60.120.380">
    <property type="match status" value="1"/>
</dbReference>
<dbReference type="SUPFAM" id="SSF54001">
    <property type="entry name" value="Cysteine proteinases"/>
    <property type="match status" value="1"/>
</dbReference>
<dbReference type="SMART" id="SM00230">
    <property type="entry name" value="CysPc"/>
    <property type="match status" value="1"/>
</dbReference>
<dbReference type="Proteomes" id="UP000799640">
    <property type="component" value="Unassembled WGS sequence"/>
</dbReference>
<feature type="active site" evidence="5">
    <location>
        <position position="405"/>
    </location>
</feature>